<dbReference type="AlphaFoldDB" id="A0A517M2X5"/>
<sequence>MDLTKRALHFLLIGTVVSWHMPIATLAAQQPPAAIAAAPEVHTIPVLLAGNRTLQGTSVTRDGKPAAGKTVVLGQQGKVVAKTAADENGRFQFTIDKPGDYQIATADAAAFLTCHTAATAPAKAVKQILVSQDAMIARGQQPISALLHPLLIGLVIAAAIVIPIAVSNNKDDAS</sequence>
<keyword evidence="3" id="KW-1185">Reference proteome</keyword>
<keyword evidence="1" id="KW-0812">Transmembrane</keyword>
<keyword evidence="1" id="KW-0472">Membrane</keyword>
<reference evidence="2 3" key="1">
    <citation type="submission" date="2019-02" db="EMBL/GenBank/DDBJ databases">
        <title>Deep-cultivation of Planctomycetes and their phenomic and genomic characterization uncovers novel biology.</title>
        <authorList>
            <person name="Wiegand S."/>
            <person name="Jogler M."/>
            <person name="Boedeker C."/>
            <person name="Pinto D."/>
            <person name="Vollmers J."/>
            <person name="Rivas-Marin E."/>
            <person name="Kohn T."/>
            <person name="Peeters S.H."/>
            <person name="Heuer A."/>
            <person name="Rast P."/>
            <person name="Oberbeckmann S."/>
            <person name="Bunk B."/>
            <person name="Jeske O."/>
            <person name="Meyerdierks A."/>
            <person name="Storesund J.E."/>
            <person name="Kallscheuer N."/>
            <person name="Luecker S."/>
            <person name="Lage O.M."/>
            <person name="Pohl T."/>
            <person name="Merkel B.J."/>
            <person name="Hornburger P."/>
            <person name="Mueller R.-W."/>
            <person name="Bruemmer F."/>
            <person name="Labrenz M."/>
            <person name="Spormann A.M."/>
            <person name="Op den Camp H."/>
            <person name="Overmann J."/>
            <person name="Amann R."/>
            <person name="Jetten M.S.M."/>
            <person name="Mascher T."/>
            <person name="Medema M.H."/>
            <person name="Devos D.P."/>
            <person name="Kaster A.-K."/>
            <person name="Ovreas L."/>
            <person name="Rohde M."/>
            <person name="Galperin M.Y."/>
            <person name="Jogler C."/>
        </authorList>
    </citation>
    <scope>NUCLEOTIDE SEQUENCE [LARGE SCALE GENOMIC DNA]</scope>
    <source>
        <strain evidence="2 3">EC9</strain>
    </source>
</reference>
<protein>
    <recommendedName>
        <fullName evidence="4">Nickel uptake substrate-specific transmembrane region</fullName>
    </recommendedName>
</protein>
<dbReference type="Gene3D" id="2.60.40.10">
    <property type="entry name" value="Immunoglobulins"/>
    <property type="match status" value="1"/>
</dbReference>
<dbReference type="Proteomes" id="UP000319557">
    <property type="component" value="Chromosome"/>
</dbReference>
<dbReference type="KEGG" id="ruv:EC9_34230"/>
<dbReference type="EMBL" id="CP036261">
    <property type="protein sequence ID" value="QDS89226.1"/>
    <property type="molecule type" value="Genomic_DNA"/>
</dbReference>
<gene>
    <name evidence="2" type="ORF">EC9_34230</name>
</gene>
<keyword evidence="1" id="KW-1133">Transmembrane helix</keyword>
<dbReference type="RefSeq" id="WP_145346807.1">
    <property type="nucleotide sequence ID" value="NZ_CP036261.1"/>
</dbReference>
<evidence type="ECO:0008006" key="4">
    <source>
        <dbReference type="Google" id="ProtNLM"/>
    </source>
</evidence>
<proteinExistence type="predicted"/>
<organism evidence="2 3">
    <name type="scientific">Rosistilla ulvae</name>
    <dbReference type="NCBI Taxonomy" id="1930277"/>
    <lineage>
        <taxon>Bacteria</taxon>
        <taxon>Pseudomonadati</taxon>
        <taxon>Planctomycetota</taxon>
        <taxon>Planctomycetia</taxon>
        <taxon>Pirellulales</taxon>
        <taxon>Pirellulaceae</taxon>
        <taxon>Rosistilla</taxon>
    </lineage>
</organism>
<name>A0A517M2X5_9BACT</name>
<accession>A0A517M2X5</accession>
<evidence type="ECO:0000313" key="2">
    <source>
        <dbReference type="EMBL" id="QDS89226.1"/>
    </source>
</evidence>
<evidence type="ECO:0000256" key="1">
    <source>
        <dbReference type="SAM" id="Phobius"/>
    </source>
</evidence>
<evidence type="ECO:0000313" key="3">
    <source>
        <dbReference type="Proteomes" id="UP000319557"/>
    </source>
</evidence>
<dbReference type="InterPro" id="IPR013783">
    <property type="entry name" value="Ig-like_fold"/>
</dbReference>
<feature type="transmembrane region" description="Helical" evidence="1">
    <location>
        <begin position="146"/>
        <end position="166"/>
    </location>
</feature>
<dbReference type="OrthoDB" id="280031at2"/>
<dbReference type="SUPFAM" id="SSF49478">
    <property type="entry name" value="Cna protein B-type domain"/>
    <property type="match status" value="1"/>
</dbReference>